<organism evidence="10 11">
    <name type="scientific">Collimonas fungivorans (strain Ter331)</name>
    <dbReference type="NCBI Taxonomy" id="1005048"/>
    <lineage>
        <taxon>Bacteria</taxon>
        <taxon>Pseudomonadati</taxon>
        <taxon>Pseudomonadota</taxon>
        <taxon>Betaproteobacteria</taxon>
        <taxon>Burkholderiales</taxon>
        <taxon>Oxalobacteraceae</taxon>
        <taxon>Collimonas</taxon>
    </lineage>
</organism>
<dbReference type="InterPro" id="IPR041854">
    <property type="entry name" value="BFD-like_2Fe2S-bd_dom_sf"/>
</dbReference>
<evidence type="ECO:0000256" key="3">
    <source>
        <dbReference type="ARBA" id="ARBA00022723"/>
    </source>
</evidence>
<dbReference type="Proteomes" id="UP000008392">
    <property type="component" value="Chromosome"/>
</dbReference>
<keyword evidence="1" id="KW-0813">Transport</keyword>
<reference evidence="10 11" key="1">
    <citation type="journal article" date="2004" name="Environ. Microbiol.">
        <title>Phylogeny-function analysis of (meta)genomic libraries: screening for expression of ribosomal RNA genes by large-insert library fluorescent in situ hybridization (LIL-FISH).</title>
        <authorList>
            <person name="Leveau J.H."/>
            <person name="Gerards S."/>
            <person name="de Boer W."/>
            <person name="van Veen J.A."/>
        </authorList>
    </citation>
    <scope>NUCLEOTIDE SEQUENCE [LARGE SCALE GENOMIC DNA]</scope>
    <source>
        <strain evidence="10 11">Ter331</strain>
    </source>
</reference>
<dbReference type="KEGG" id="cfu:CFU_3867"/>
<dbReference type="InterPro" id="IPR052371">
    <property type="entry name" value="BFD-associated_ferredoxin"/>
</dbReference>
<evidence type="ECO:0000256" key="4">
    <source>
        <dbReference type="ARBA" id="ARBA00022982"/>
    </source>
</evidence>
<reference evidence="10 11" key="2">
    <citation type="journal article" date="2006" name="J. Microbiol. Methods">
        <title>Genomic flank-sequencing of plasposon insertion sites for rapid identification of functional genes.</title>
        <authorList>
            <person name="Leveau J.H."/>
            <person name="Gerards S."/>
            <person name="Fritsche K."/>
            <person name="Zondag G."/>
            <person name="van Veen J.A."/>
        </authorList>
    </citation>
    <scope>NUCLEOTIDE SEQUENCE [LARGE SCALE GENOMIC DNA]</scope>
    <source>
        <strain evidence="10 11">Ter331</strain>
    </source>
</reference>
<keyword evidence="5" id="KW-0408">Iron</keyword>
<dbReference type="Gene3D" id="1.10.10.1100">
    <property type="entry name" value="BFD-like [2Fe-2S]-binding domain"/>
    <property type="match status" value="1"/>
</dbReference>
<dbReference type="GO" id="GO:0046872">
    <property type="term" value="F:metal ion binding"/>
    <property type="evidence" value="ECO:0007669"/>
    <property type="project" value="UniProtKB-KW"/>
</dbReference>
<dbReference type="AlphaFoldDB" id="G0ADR8"/>
<feature type="domain" description="BFD-like [2Fe-2S]-binding" evidence="9">
    <location>
        <begin position="8"/>
        <end position="57"/>
    </location>
</feature>
<gene>
    <name evidence="10" type="ordered locus">CFU_3867</name>
</gene>
<keyword evidence="3" id="KW-0479">Metal-binding</keyword>
<dbReference type="eggNOG" id="COG2906">
    <property type="taxonomic scope" value="Bacteria"/>
</dbReference>
<dbReference type="HOGENOM" id="CLU_159205_3_0_4"/>
<keyword evidence="2" id="KW-0001">2Fe-2S</keyword>
<keyword evidence="4" id="KW-0249">Electron transport</keyword>
<dbReference type="EMBL" id="CP002745">
    <property type="protein sequence ID" value="AEK63691.1"/>
    <property type="molecule type" value="Genomic_DNA"/>
</dbReference>
<evidence type="ECO:0000313" key="11">
    <source>
        <dbReference type="Proteomes" id="UP000008392"/>
    </source>
</evidence>
<dbReference type="PANTHER" id="PTHR37424:SF1">
    <property type="entry name" value="BACTERIOFERRITIN-ASSOCIATED FERREDOXIN"/>
    <property type="match status" value="1"/>
</dbReference>
<evidence type="ECO:0000313" key="10">
    <source>
        <dbReference type="EMBL" id="AEK63691.1"/>
    </source>
</evidence>
<evidence type="ECO:0000256" key="2">
    <source>
        <dbReference type="ARBA" id="ARBA00022714"/>
    </source>
</evidence>
<comment type="similarity">
    <text evidence="8">Belongs to the Bfd family.</text>
</comment>
<dbReference type="InterPro" id="IPR007419">
    <property type="entry name" value="BFD-like_2Fe2S-bd_dom"/>
</dbReference>
<dbReference type="PANTHER" id="PTHR37424">
    <property type="entry name" value="BACTERIOFERRITIN-ASSOCIATED FERREDOXIN"/>
    <property type="match status" value="1"/>
</dbReference>
<keyword evidence="11" id="KW-1185">Reference proteome</keyword>
<reference evidence="11" key="6">
    <citation type="submission" date="2011-05" db="EMBL/GenBank/DDBJ databases">
        <title>Complete sequence of Collimonas fungivorans Ter331.</title>
        <authorList>
            <person name="Leveau J.H."/>
        </authorList>
    </citation>
    <scope>NUCLEOTIDE SEQUENCE [LARGE SCALE GENOMIC DNA]</scope>
    <source>
        <strain evidence="11">Ter331</strain>
    </source>
</reference>
<dbReference type="GO" id="GO:0051537">
    <property type="term" value="F:2 iron, 2 sulfur cluster binding"/>
    <property type="evidence" value="ECO:0007669"/>
    <property type="project" value="UniProtKB-KW"/>
</dbReference>
<evidence type="ECO:0000256" key="1">
    <source>
        <dbReference type="ARBA" id="ARBA00022448"/>
    </source>
</evidence>
<evidence type="ECO:0000259" key="9">
    <source>
        <dbReference type="Pfam" id="PF04324"/>
    </source>
</evidence>
<sequence>MAVRYKMIVCVCNNVSDRKIRQAVDSGMSSMSELRENLGIATCCGKCHSCAKSVLRECLDNRAPAALRHVQALVFQQNIQTA</sequence>
<evidence type="ECO:0000256" key="6">
    <source>
        <dbReference type="ARBA" id="ARBA00023014"/>
    </source>
</evidence>
<reference evidence="10 11" key="5">
    <citation type="journal article" date="2011" name="ISME J.">
        <title>Dual transcriptional profiling of a bacterial/fungal confrontation: Collimonas fungivorans versus Aspergillus niger.</title>
        <authorList>
            <person name="Mela F."/>
            <person name="Fritsche K."/>
            <person name="de Boer W."/>
            <person name="van Veen J.A."/>
            <person name="de Graaff L.H."/>
            <person name="van den Berg M."/>
            <person name="Leveau J.H."/>
        </authorList>
    </citation>
    <scope>NUCLEOTIDE SEQUENCE [LARGE SCALE GENOMIC DNA]</scope>
    <source>
        <strain evidence="10 11">Ter331</strain>
    </source>
</reference>
<protein>
    <recommendedName>
        <fullName evidence="7">Bacterioferritin-associated ferredoxin</fullName>
    </recommendedName>
</protein>
<proteinExistence type="inferred from homology"/>
<evidence type="ECO:0000256" key="8">
    <source>
        <dbReference type="ARBA" id="ARBA00046332"/>
    </source>
</evidence>
<evidence type="ECO:0000256" key="7">
    <source>
        <dbReference type="ARBA" id="ARBA00039386"/>
    </source>
</evidence>
<keyword evidence="6" id="KW-0411">Iron-sulfur</keyword>
<accession>G0ADR8</accession>
<dbReference type="STRING" id="1005048.CFU_3867"/>
<dbReference type="Pfam" id="PF04324">
    <property type="entry name" value="Fer2_BFD"/>
    <property type="match status" value="1"/>
</dbReference>
<reference evidence="10 11" key="3">
    <citation type="journal article" date="2008" name="FEMS Microbiol. Ecol.">
        <title>Identification and characterization of genes underlying chitinolysis in Collimonas fungivorans Ter331.</title>
        <authorList>
            <person name="Fritsche K."/>
            <person name="de Boer W."/>
            <person name="Gerards S."/>
            <person name="van den Berg M."/>
            <person name="van Veen J.A."/>
            <person name="Leveau J.H."/>
        </authorList>
    </citation>
    <scope>NUCLEOTIDE SEQUENCE [LARGE SCALE GENOMIC DNA]</scope>
    <source>
        <strain evidence="10 11">Ter331</strain>
    </source>
</reference>
<evidence type="ECO:0000256" key="5">
    <source>
        <dbReference type="ARBA" id="ARBA00023004"/>
    </source>
</evidence>
<reference evidence="10 11" key="4">
    <citation type="journal article" date="2010" name="Environ. Microbiol.">
        <title>The bacterial genus Collimonas: mycophagy, weathering and other adaptive solutions to life in oligotrophic soil environments.</title>
        <authorList>
            <person name="Leveau J.H."/>
            <person name="Uroz S."/>
            <person name="de Boer W."/>
        </authorList>
    </citation>
    <scope>NUCLEOTIDE SEQUENCE [LARGE SCALE GENOMIC DNA]</scope>
    <source>
        <strain evidence="10 11">Ter331</strain>
    </source>
</reference>
<name>G0ADR8_COLFT</name>